<keyword evidence="2" id="KW-0547">Nucleotide-binding</keyword>
<keyword evidence="4 12" id="KW-0347">Helicase</keyword>
<evidence type="ECO:0000256" key="8">
    <source>
        <dbReference type="ARBA" id="ARBA00023125"/>
    </source>
</evidence>
<dbReference type="GO" id="GO:0003677">
    <property type="term" value="F:DNA binding"/>
    <property type="evidence" value="ECO:0007669"/>
    <property type="project" value="UniProtKB-KW"/>
</dbReference>
<keyword evidence="8" id="KW-0238">DNA-binding</keyword>
<name>A0A1W6K1M6_9CREN</name>
<dbReference type="GO" id="GO:0006139">
    <property type="term" value="P:nucleobase-containing compound metabolic process"/>
    <property type="evidence" value="ECO:0007669"/>
    <property type="project" value="InterPro"/>
</dbReference>
<gene>
    <name evidence="12" type="ORF">B6F84_10130</name>
</gene>
<sequence length="538" mass="62140">MDLRDWQSKLKDRVISSFKNNFLVALQSPTGSGKTLFSMITSLEYKGKVIYAVRTHNEYFPIYREAKRLGKKFSFIVGKSVACPFATEDVDGEDIKCSGCDIFSTSHIEVNDYPFNFLSKIKKEGVEQGYCPYYSLFDSIQDADIVAITYPYFFIPRFRESLGLDFSEYAIVIDEAHNLDRLNDLEERRINPNIIDIAISQTKNEKVIDILKRLKDIIQKTIYKDEKYILINNYPKLSEDEFRLLQEEYDILRDKMIKEKKVKKILIGNIIKFYQSEGLVFSYKGSLVKKPLTPSKYTSVLNDKDLTILLMSGTLQPIDYLNKVLGINRKIDYIDAEKEVRKKLSGSFSCYIALDVTSTYTLRTKEMWKKYSSYLLKIYYQAENHILSIFPSYFIMNEVMRLIDIPKVIENGKTSIEDLIKLDKKTIIAGVARGKLSEGVEITENGKSLISDVVLVGIPYPPVDDFLRLQAEEIRKYSNAEVEDLLVNIPALVSVKQAIGRAIRSINDNAKVWLLDKRYNSIWWKSKVNCFNPKKIKL</sequence>
<organism evidence="12 13">
    <name type="scientific">Acidianus manzaensis</name>
    <dbReference type="NCBI Taxonomy" id="282676"/>
    <lineage>
        <taxon>Archaea</taxon>
        <taxon>Thermoproteota</taxon>
        <taxon>Thermoprotei</taxon>
        <taxon>Sulfolobales</taxon>
        <taxon>Sulfolobaceae</taxon>
        <taxon>Acidianus</taxon>
    </lineage>
</organism>
<keyword evidence="7" id="KW-0411">Iron-sulfur</keyword>
<dbReference type="Gene3D" id="1.10.275.30">
    <property type="match status" value="1"/>
</dbReference>
<keyword evidence="6" id="KW-0408">Iron</keyword>
<evidence type="ECO:0000256" key="5">
    <source>
        <dbReference type="ARBA" id="ARBA00022840"/>
    </source>
</evidence>
<evidence type="ECO:0000256" key="3">
    <source>
        <dbReference type="ARBA" id="ARBA00022801"/>
    </source>
</evidence>
<dbReference type="PROSITE" id="PS51192">
    <property type="entry name" value="HELICASE_ATP_BIND_1"/>
    <property type="match status" value="1"/>
</dbReference>
<dbReference type="OrthoDB" id="27512at2157"/>
<dbReference type="EMBL" id="CP020477">
    <property type="protein sequence ID" value="ARM76344.1"/>
    <property type="molecule type" value="Genomic_DNA"/>
</dbReference>
<dbReference type="InterPro" id="IPR014013">
    <property type="entry name" value="Helic_SF1/SF2_ATP-bd_DinG/Rad3"/>
</dbReference>
<feature type="domain" description="Helicase ATP-binding" evidence="11">
    <location>
        <begin position="1"/>
        <end position="233"/>
    </location>
</feature>
<evidence type="ECO:0000313" key="12">
    <source>
        <dbReference type="EMBL" id="ARM76344.1"/>
    </source>
</evidence>
<proteinExistence type="predicted"/>
<dbReference type="PANTHER" id="PTHR11472">
    <property type="entry name" value="DNA REPAIR DEAD HELICASE RAD3/XP-D SUBFAMILY MEMBER"/>
    <property type="match status" value="1"/>
</dbReference>
<dbReference type="PANTHER" id="PTHR11472:SF34">
    <property type="entry name" value="REGULATOR OF TELOMERE ELONGATION HELICASE 1"/>
    <property type="match status" value="1"/>
</dbReference>
<dbReference type="FunFam" id="3.40.50.300:FF:001813">
    <property type="entry name" value="ATP-dependent DNA helicase"/>
    <property type="match status" value="1"/>
</dbReference>
<dbReference type="AlphaFoldDB" id="A0A1W6K1M6"/>
<dbReference type="GeneID" id="41591285"/>
<dbReference type="Pfam" id="PF06733">
    <property type="entry name" value="DEAD_2"/>
    <property type="match status" value="1"/>
</dbReference>
<dbReference type="PROSITE" id="PS51193">
    <property type="entry name" value="HELICASE_ATP_BIND_2"/>
    <property type="match status" value="1"/>
</dbReference>
<evidence type="ECO:0000256" key="1">
    <source>
        <dbReference type="ARBA" id="ARBA00022723"/>
    </source>
</evidence>
<dbReference type="STRING" id="282676.B6F84_10130"/>
<dbReference type="InterPro" id="IPR027417">
    <property type="entry name" value="P-loop_NTPase"/>
</dbReference>
<keyword evidence="1" id="KW-0479">Metal-binding</keyword>
<keyword evidence="5" id="KW-0067">ATP-binding</keyword>
<dbReference type="Pfam" id="PF13307">
    <property type="entry name" value="Helicase_C_2"/>
    <property type="match status" value="1"/>
</dbReference>
<dbReference type="KEGG" id="aman:B6F84_10130"/>
<dbReference type="GO" id="GO:0005524">
    <property type="term" value="F:ATP binding"/>
    <property type="evidence" value="ECO:0007669"/>
    <property type="project" value="UniProtKB-KW"/>
</dbReference>
<feature type="domain" description="Helicase ATP-binding" evidence="10">
    <location>
        <begin position="15"/>
        <end position="221"/>
    </location>
</feature>
<dbReference type="InterPro" id="IPR045028">
    <property type="entry name" value="DinG/Rad3-like"/>
</dbReference>
<dbReference type="GO" id="GO:0046872">
    <property type="term" value="F:metal ion binding"/>
    <property type="evidence" value="ECO:0007669"/>
    <property type="project" value="UniProtKB-KW"/>
</dbReference>
<evidence type="ECO:0000256" key="9">
    <source>
        <dbReference type="ARBA" id="ARBA00023235"/>
    </source>
</evidence>
<dbReference type="SMART" id="SM00491">
    <property type="entry name" value="HELICc2"/>
    <property type="match status" value="1"/>
</dbReference>
<evidence type="ECO:0000256" key="4">
    <source>
        <dbReference type="ARBA" id="ARBA00022806"/>
    </source>
</evidence>
<dbReference type="Proteomes" id="UP000193404">
    <property type="component" value="Chromosome"/>
</dbReference>
<dbReference type="RefSeq" id="WP_148692134.1">
    <property type="nucleotide sequence ID" value="NZ_CP020477.1"/>
</dbReference>
<evidence type="ECO:0000256" key="6">
    <source>
        <dbReference type="ARBA" id="ARBA00023004"/>
    </source>
</evidence>
<dbReference type="Gene3D" id="3.40.50.300">
    <property type="entry name" value="P-loop containing nucleotide triphosphate hydrolases"/>
    <property type="match status" value="2"/>
</dbReference>
<keyword evidence="13" id="KW-1185">Reference proteome</keyword>
<dbReference type="InterPro" id="IPR006555">
    <property type="entry name" value="ATP-dep_Helicase_C"/>
</dbReference>
<evidence type="ECO:0000259" key="11">
    <source>
        <dbReference type="PROSITE" id="PS51193"/>
    </source>
</evidence>
<keyword evidence="9" id="KW-0413">Isomerase</keyword>
<dbReference type="SUPFAM" id="SSF52540">
    <property type="entry name" value="P-loop containing nucleoside triphosphate hydrolases"/>
    <property type="match status" value="1"/>
</dbReference>
<reference evidence="12 13" key="1">
    <citation type="submission" date="2017-03" db="EMBL/GenBank/DDBJ databases">
        <title>Sulfur activation and transportation mechanism of thermophilic Archaea Acidianus manzaensis YN-25.</title>
        <authorList>
            <person name="Ma Y."/>
            <person name="Yang Y."/>
            <person name="Xia J."/>
        </authorList>
    </citation>
    <scope>NUCLEOTIDE SEQUENCE [LARGE SCALE GENOMIC DNA]</scope>
    <source>
        <strain evidence="12 13">YN-25</strain>
    </source>
</reference>
<dbReference type="GO" id="GO:0016818">
    <property type="term" value="F:hydrolase activity, acting on acid anhydrides, in phosphorus-containing anhydrides"/>
    <property type="evidence" value="ECO:0007669"/>
    <property type="project" value="InterPro"/>
</dbReference>
<dbReference type="GO" id="GO:0003678">
    <property type="term" value="F:DNA helicase activity"/>
    <property type="evidence" value="ECO:0007669"/>
    <property type="project" value="InterPro"/>
</dbReference>
<dbReference type="InterPro" id="IPR014001">
    <property type="entry name" value="Helicase_ATP-bd"/>
</dbReference>
<protein>
    <submittedName>
        <fullName evidence="12">DEAD/DEAH box helicase</fullName>
    </submittedName>
</protein>
<evidence type="ECO:0000256" key="7">
    <source>
        <dbReference type="ARBA" id="ARBA00023014"/>
    </source>
</evidence>
<dbReference type="GO" id="GO:0051536">
    <property type="term" value="F:iron-sulfur cluster binding"/>
    <property type="evidence" value="ECO:0007669"/>
    <property type="project" value="UniProtKB-KW"/>
</dbReference>
<evidence type="ECO:0000259" key="10">
    <source>
        <dbReference type="PROSITE" id="PS51192"/>
    </source>
</evidence>
<evidence type="ECO:0000256" key="2">
    <source>
        <dbReference type="ARBA" id="ARBA00022741"/>
    </source>
</evidence>
<evidence type="ECO:0000313" key="13">
    <source>
        <dbReference type="Proteomes" id="UP000193404"/>
    </source>
</evidence>
<keyword evidence="3" id="KW-0378">Hydrolase</keyword>
<dbReference type="InterPro" id="IPR010614">
    <property type="entry name" value="RAD3-like_helicase_DEAD"/>
</dbReference>
<accession>A0A1W6K1M6</accession>